<dbReference type="InterPro" id="IPR036390">
    <property type="entry name" value="WH_DNA-bd_sf"/>
</dbReference>
<dbReference type="AlphaFoldDB" id="A0A4R1N7Q2"/>
<dbReference type="EMBL" id="SMGR01000005">
    <property type="protein sequence ID" value="TCK99318.1"/>
    <property type="molecule type" value="Genomic_DNA"/>
</dbReference>
<evidence type="ECO:0000313" key="7">
    <source>
        <dbReference type="Proteomes" id="UP000295673"/>
    </source>
</evidence>
<dbReference type="PROSITE" id="PS50931">
    <property type="entry name" value="HTH_LYSR"/>
    <property type="match status" value="1"/>
</dbReference>
<gene>
    <name evidence="6" type="ORF">BXY66_3820</name>
</gene>
<dbReference type="GO" id="GO:0000976">
    <property type="term" value="F:transcription cis-regulatory region binding"/>
    <property type="evidence" value="ECO:0007669"/>
    <property type="project" value="TreeGrafter"/>
</dbReference>
<protein>
    <submittedName>
        <fullName evidence="6">LysR family transcriptional regulator</fullName>
    </submittedName>
</protein>
<comment type="caution">
    <text evidence="6">The sequence shown here is derived from an EMBL/GenBank/DDBJ whole genome shotgun (WGS) entry which is preliminary data.</text>
</comment>
<dbReference type="Gene3D" id="3.40.190.10">
    <property type="entry name" value="Periplasmic binding protein-like II"/>
    <property type="match status" value="2"/>
</dbReference>
<dbReference type="PANTHER" id="PTHR30126:SF40">
    <property type="entry name" value="HTH-TYPE TRANSCRIPTIONAL REGULATOR GLTR"/>
    <property type="match status" value="1"/>
</dbReference>
<comment type="similarity">
    <text evidence="1">Belongs to the LysR transcriptional regulatory family.</text>
</comment>
<evidence type="ECO:0000259" key="5">
    <source>
        <dbReference type="PROSITE" id="PS50931"/>
    </source>
</evidence>
<dbReference type="SUPFAM" id="SSF53850">
    <property type="entry name" value="Periplasmic binding protein-like II"/>
    <property type="match status" value="1"/>
</dbReference>
<dbReference type="FunFam" id="1.10.10.10:FF:000001">
    <property type="entry name" value="LysR family transcriptional regulator"/>
    <property type="match status" value="1"/>
</dbReference>
<feature type="domain" description="HTH lysR-type" evidence="5">
    <location>
        <begin position="6"/>
        <end position="63"/>
    </location>
</feature>
<dbReference type="InterPro" id="IPR005119">
    <property type="entry name" value="LysR_subst-bd"/>
</dbReference>
<evidence type="ECO:0000256" key="3">
    <source>
        <dbReference type="ARBA" id="ARBA00023125"/>
    </source>
</evidence>
<name>A0A4R1N7Q2_9RHOB</name>
<dbReference type="InterPro" id="IPR000847">
    <property type="entry name" value="LysR_HTH_N"/>
</dbReference>
<dbReference type="SUPFAM" id="SSF46785">
    <property type="entry name" value="Winged helix' DNA-binding domain"/>
    <property type="match status" value="1"/>
</dbReference>
<dbReference type="GO" id="GO:0003700">
    <property type="term" value="F:DNA-binding transcription factor activity"/>
    <property type="evidence" value="ECO:0007669"/>
    <property type="project" value="InterPro"/>
</dbReference>
<dbReference type="Pfam" id="PF00126">
    <property type="entry name" value="HTH_1"/>
    <property type="match status" value="1"/>
</dbReference>
<reference evidence="6 7" key="1">
    <citation type="submission" date="2019-03" db="EMBL/GenBank/DDBJ databases">
        <title>Genomic Encyclopedia of Archaeal and Bacterial Type Strains, Phase II (KMG-II): from individual species to whole genera.</title>
        <authorList>
            <person name="Goeker M."/>
        </authorList>
    </citation>
    <scope>NUCLEOTIDE SEQUENCE [LARGE SCALE GENOMIC DNA]</scope>
    <source>
        <strain evidence="6 7">DSM 26433</strain>
    </source>
</reference>
<evidence type="ECO:0000313" key="6">
    <source>
        <dbReference type="EMBL" id="TCK99318.1"/>
    </source>
</evidence>
<evidence type="ECO:0000256" key="1">
    <source>
        <dbReference type="ARBA" id="ARBA00009437"/>
    </source>
</evidence>
<dbReference type="PANTHER" id="PTHR30126">
    <property type="entry name" value="HTH-TYPE TRANSCRIPTIONAL REGULATOR"/>
    <property type="match status" value="1"/>
</dbReference>
<dbReference type="RefSeq" id="WP_132861939.1">
    <property type="nucleotide sequence ID" value="NZ_SMGR01000005.1"/>
</dbReference>
<dbReference type="OrthoDB" id="7776850at2"/>
<keyword evidence="2" id="KW-0805">Transcription regulation</keyword>
<dbReference type="Proteomes" id="UP000295673">
    <property type="component" value="Unassembled WGS sequence"/>
</dbReference>
<accession>A0A4R1N7Q2</accession>
<sequence>MLIKGVTIRGLEVFEALAASGSVAQAAEATGLSQPAVSQQIKNLENALGADLVDHTKRPMQLTPAGRAYLARTSAVLTQLRLAHSELAVMDLTHLTQLSLGIIDDFDNDLTPRLVTGLAESMTRCQFRLTTAPSHEITAALRDRELHLGVTASTGEVYDGITEYPLARDPFILVTPAGLVPDGADPRPVLNDLPMLRYGRDQLISRQIEAHLKKVDFVPPNRFEIASNPSLIAMVSRGIGWAITTPLGFLRAARFHEKLDAHPLPLAPFARNISLLASADWADTVPRDMAETLRRLIDQHMISPGIERFPWLRGEFRILEN</sequence>
<organism evidence="6 7">
    <name type="scientific">Shimia isoporae</name>
    <dbReference type="NCBI Taxonomy" id="647720"/>
    <lineage>
        <taxon>Bacteria</taxon>
        <taxon>Pseudomonadati</taxon>
        <taxon>Pseudomonadota</taxon>
        <taxon>Alphaproteobacteria</taxon>
        <taxon>Rhodobacterales</taxon>
        <taxon>Roseobacteraceae</taxon>
    </lineage>
</organism>
<evidence type="ECO:0000256" key="2">
    <source>
        <dbReference type="ARBA" id="ARBA00023015"/>
    </source>
</evidence>
<keyword evidence="7" id="KW-1185">Reference proteome</keyword>
<keyword evidence="4" id="KW-0804">Transcription</keyword>
<keyword evidence="3" id="KW-0238">DNA-binding</keyword>
<dbReference type="InterPro" id="IPR036388">
    <property type="entry name" value="WH-like_DNA-bd_sf"/>
</dbReference>
<dbReference type="Pfam" id="PF03466">
    <property type="entry name" value="LysR_substrate"/>
    <property type="match status" value="1"/>
</dbReference>
<proteinExistence type="inferred from homology"/>
<evidence type="ECO:0000256" key="4">
    <source>
        <dbReference type="ARBA" id="ARBA00023163"/>
    </source>
</evidence>
<dbReference type="CDD" id="cd05466">
    <property type="entry name" value="PBP2_LTTR_substrate"/>
    <property type="match status" value="1"/>
</dbReference>
<dbReference type="Gene3D" id="1.10.10.10">
    <property type="entry name" value="Winged helix-like DNA-binding domain superfamily/Winged helix DNA-binding domain"/>
    <property type="match status" value="1"/>
</dbReference>
<dbReference type="PRINTS" id="PR00039">
    <property type="entry name" value="HTHLYSR"/>
</dbReference>